<dbReference type="EMBL" id="ML170170">
    <property type="protein sequence ID" value="TDL23543.1"/>
    <property type="molecule type" value="Genomic_DNA"/>
</dbReference>
<accession>A0A4Y7Q7C5</accession>
<organism evidence="2 3">
    <name type="scientific">Rickenella mellea</name>
    <dbReference type="NCBI Taxonomy" id="50990"/>
    <lineage>
        <taxon>Eukaryota</taxon>
        <taxon>Fungi</taxon>
        <taxon>Dikarya</taxon>
        <taxon>Basidiomycota</taxon>
        <taxon>Agaricomycotina</taxon>
        <taxon>Agaricomycetes</taxon>
        <taxon>Hymenochaetales</taxon>
        <taxon>Rickenellaceae</taxon>
        <taxon>Rickenella</taxon>
    </lineage>
</organism>
<keyword evidence="3" id="KW-1185">Reference proteome</keyword>
<dbReference type="AlphaFoldDB" id="A0A4Y7Q7C5"/>
<evidence type="ECO:0000313" key="3">
    <source>
        <dbReference type="Proteomes" id="UP000294933"/>
    </source>
</evidence>
<name>A0A4Y7Q7C5_9AGAM</name>
<dbReference type="Proteomes" id="UP000294933">
    <property type="component" value="Unassembled WGS sequence"/>
</dbReference>
<evidence type="ECO:0000256" key="1">
    <source>
        <dbReference type="SAM" id="MobiDB-lite"/>
    </source>
</evidence>
<reference evidence="2 3" key="1">
    <citation type="submission" date="2018-06" db="EMBL/GenBank/DDBJ databases">
        <title>A transcriptomic atlas of mushroom development highlights an independent origin of complex multicellularity.</title>
        <authorList>
            <consortium name="DOE Joint Genome Institute"/>
            <person name="Krizsan K."/>
            <person name="Almasi E."/>
            <person name="Merenyi Z."/>
            <person name="Sahu N."/>
            <person name="Viragh M."/>
            <person name="Koszo T."/>
            <person name="Mondo S."/>
            <person name="Kiss B."/>
            <person name="Balint B."/>
            <person name="Kues U."/>
            <person name="Barry K."/>
            <person name="Hegedus J.C."/>
            <person name="Henrissat B."/>
            <person name="Johnson J."/>
            <person name="Lipzen A."/>
            <person name="Ohm R."/>
            <person name="Nagy I."/>
            <person name="Pangilinan J."/>
            <person name="Yan J."/>
            <person name="Xiong Y."/>
            <person name="Grigoriev I.V."/>
            <person name="Hibbett D.S."/>
            <person name="Nagy L.G."/>
        </authorList>
    </citation>
    <scope>NUCLEOTIDE SEQUENCE [LARGE SCALE GENOMIC DNA]</scope>
    <source>
        <strain evidence="2 3">SZMC22713</strain>
    </source>
</reference>
<sequence>MHPPIKPNQPCSFRSGDVMRHRAQAPHPTSTSIDERDAAGKAHGLFRRAATSTNEAQDPTDHSIPTGRHMRLPILWLRGFGIDDYDARLRVFLSFHNPSSAGIRMLFKYHSILHLLCIPPARSLLIAYNASAKAQPGNGDHQYFKANKQRPFQPLGSYSISFVGHAVRSLRDMGAC</sequence>
<feature type="region of interest" description="Disordered" evidence="1">
    <location>
        <begin position="1"/>
        <end position="37"/>
    </location>
</feature>
<evidence type="ECO:0000313" key="2">
    <source>
        <dbReference type="EMBL" id="TDL23543.1"/>
    </source>
</evidence>
<protein>
    <submittedName>
        <fullName evidence="2">Uncharacterized protein</fullName>
    </submittedName>
</protein>
<dbReference type="VEuPathDB" id="FungiDB:BD410DRAFT_165172"/>
<proteinExistence type="predicted"/>
<gene>
    <name evidence="2" type="ORF">BD410DRAFT_165172</name>
</gene>